<dbReference type="EMBL" id="JBHSBV010000008">
    <property type="protein sequence ID" value="MFC4203107.1"/>
    <property type="molecule type" value="Genomic_DNA"/>
</dbReference>
<evidence type="ECO:0000259" key="1">
    <source>
        <dbReference type="Pfam" id="PF05713"/>
    </source>
</evidence>
<protein>
    <submittedName>
        <fullName evidence="2">Plasmid mobilization relaxosome protein MobC</fullName>
    </submittedName>
</protein>
<dbReference type="Proteomes" id="UP001595848">
    <property type="component" value="Unassembled WGS sequence"/>
</dbReference>
<name>A0ABV8P594_9BURK</name>
<evidence type="ECO:0000313" key="2">
    <source>
        <dbReference type="EMBL" id="MFC4203107.1"/>
    </source>
</evidence>
<proteinExistence type="predicted"/>
<accession>A0ABV8P594</accession>
<gene>
    <name evidence="2" type="primary">mobC</name>
    <name evidence="2" type="ORF">ACFOY1_19330</name>
</gene>
<sequence length="104" mass="12276">MRNHNKKKHLWVSEEQDRKLTKLKNELGLNASDVFRMAIDKDYPYINLYYVISAELKKQGTNLNQIAKRANTNRKIDKQVLKEIQEIKTNQQAILKTLRSGYDN</sequence>
<feature type="domain" description="Bacterial mobilisation" evidence="1">
    <location>
        <begin position="55"/>
        <end position="95"/>
    </location>
</feature>
<evidence type="ECO:0000313" key="3">
    <source>
        <dbReference type="Proteomes" id="UP001595848"/>
    </source>
</evidence>
<reference evidence="3" key="1">
    <citation type="journal article" date="2019" name="Int. J. Syst. Evol. Microbiol.">
        <title>The Global Catalogue of Microorganisms (GCM) 10K type strain sequencing project: providing services to taxonomists for standard genome sequencing and annotation.</title>
        <authorList>
            <consortium name="The Broad Institute Genomics Platform"/>
            <consortium name="The Broad Institute Genome Sequencing Center for Infectious Disease"/>
            <person name="Wu L."/>
            <person name="Ma J."/>
        </authorList>
    </citation>
    <scope>NUCLEOTIDE SEQUENCE [LARGE SCALE GENOMIC DNA]</scope>
    <source>
        <strain evidence="3">LMG 24813</strain>
    </source>
</reference>
<organism evidence="2 3">
    <name type="scientific">Candidimonas humi</name>
    <dbReference type="NCBI Taxonomy" id="683355"/>
    <lineage>
        <taxon>Bacteria</taxon>
        <taxon>Pseudomonadati</taxon>
        <taxon>Pseudomonadota</taxon>
        <taxon>Betaproteobacteria</taxon>
        <taxon>Burkholderiales</taxon>
        <taxon>Alcaligenaceae</taxon>
        <taxon>Candidimonas</taxon>
    </lineage>
</organism>
<dbReference type="RefSeq" id="WP_217966694.1">
    <property type="nucleotide sequence ID" value="NZ_JAHTBN010000018.1"/>
</dbReference>
<dbReference type="Pfam" id="PF05713">
    <property type="entry name" value="MobC"/>
    <property type="match status" value="1"/>
</dbReference>
<comment type="caution">
    <text evidence="2">The sequence shown here is derived from an EMBL/GenBank/DDBJ whole genome shotgun (WGS) entry which is preliminary data.</text>
</comment>
<keyword evidence="3" id="KW-1185">Reference proteome</keyword>
<dbReference type="InterPro" id="IPR008687">
    <property type="entry name" value="MobC"/>
</dbReference>